<reference evidence="3" key="1">
    <citation type="journal article" date="2021" name="PeerJ">
        <title>Extensive microbial diversity within the chicken gut microbiome revealed by metagenomics and culture.</title>
        <authorList>
            <person name="Gilroy R."/>
            <person name="Ravi A."/>
            <person name="Getino M."/>
            <person name="Pursley I."/>
            <person name="Horton D.L."/>
            <person name="Alikhan N.F."/>
            <person name="Baker D."/>
            <person name="Gharbi K."/>
            <person name="Hall N."/>
            <person name="Watson M."/>
            <person name="Adriaenssens E.M."/>
            <person name="Foster-Nyarko E."/>
            <person name="Jarju S."/>
            <person name="Secka A."/>
            <person name="Antonio M."/>
            <person name="Oren A."/>
            <person name="Chaudhuri R.R."/>
            <person name="La Ragione R."/>
            <person name="Hildebrand F."/>
            <person name="Pallen M.J."/>
        </authorList>
    </citation>
    <scope>NUCLEOTIDE SEQUENCE</scope>
    <source>
        <strain evidence="3">CHK187-5294</strain>
    </source>
</reference>
<dbReference type="SUPFAM" id="SSF50891">
    <property type="entry name" value="Cyclophilin-like"/>
    <property type="match status" value="1"/>
</dbReference>
<dbReference type="PROSITE" id="PS51257">
    <property type="entry name" value="PROKAR_LIPOPROTEIN"/>
    <property type="match status" value="1"/>
</dbReference>
<feature type="domain" description="Cyclophilin-like" evidence="2">
    <location>
        <begin position="55"/>
        <end position="163"/>
    </location>
</feature>
<reference evidence="3" key="2">
    <citation type="submission" date="2021-04" db="EMBL/GenBank/DDBJ databases">
        <authorList>
            <person name="Gilroy R."/>
        </authorList>
    </citation>
    <scope>NUCLEOTIDE SEQUENCE</scope>
    <source>
        <strain evidence="3">CHK187-5294</strain>
    </source>
</reference>
<feature type="signal peptide" evidence="1">
    <location>
        <begin position="1"/>
        <end position="21"/>
    </location>
</feature>
<dbReference type="Gene3D" id="2.40.100.20">
    <property type="match status" value="1"/>
</dbReference>
<dbReference type="AlphaFoldDB" id="A0A9D2A5X0"/>
<evidence type="ECO:0000313" key="3">
    <source>
        <dbReference type="EMBL" id="HIZ02712.1"/>
    </source>
</evidence>
<evidence type="ECO:0000259" key="2">
    <source>
        <dbReference type="Pfam" id="PF18050"/>
    </source>
</evidence>
<comment type="caution">
    <text evidence="3">The sequence shown here is derived from an EMBL/GenBank/DDBJ whole genome shotgun (WGS) entry which is preliminary data.</text>
</comment>
<dbReference type="EMBL" id="DXCL01000002">
    <property type="protein sequence ID" value="HIZ02712.1"/>
    <property type="molecule type" value="Genomic_DNA"/>
</dbReference>
<protein>
    <recommendedName>
        <fullName evidence="2">Cyclophilin-like domain-containing protein</fullName>
    </recommendedName>
</protein>
<feature type="chain" id="PRO_5038383953" description="Cyclophilin-like domain-containing protein" evidence="1">
    <location>
        <begin position="22"/>
        <end position="165"/>
    </location>
</feature>
<evidence type="ECO:0000256" key="1">
    <source>
        <dbReference type="SAM" id="SignalP"/>
    </source>
</evidence>
<dbReference type="Proteomes" id="UP000824132">
    <property type="component" value="Unassembled WGS sequence"/>
</dbReference>
<sequence length="165" mass="18005">MKKLVFALVFALLFLFSAGCAGTKNVISPPEKQEEQTGQEQPENGTEEYAEMIRITIGEAVYTVSLADTEAARAFAGRLPAELEMRELNGNEKYCYLSEELPSAPVRVGNIQAGDLMLYGSSCIVLFYESFATPYSYTRIGKAENAEGLAQALGGGDARVRFEII</sequence>
<dbReference type="InterPro" id="IPR029000">
    <property type="entry name" value="Cyclophilin-like_dom_sf"/>
</dbReference>
<gene>
    <name evidence="3" type="ORF">H9727_00330</name>
</gene>
<keyword evidence="1" id="KW-0732">Signal</keyword>
<proteinExistence type="predicted"/>
<organism evidence="3 4">
    <name type="scientific">Candidatus Borkfalkia avistercoris</name>
    <dbReference type="NCBI Taxonomy" id="2838504"/>
    <lineage>
        <taxon>Bacteria</taxon>
        <taxon>Bacillati</taxon>
        <taxon>Bacillota</taxon>
        <taxon>Clostridia</taxon>
        <taxon>Christensenellales</taxon>
        <taxon>Christensenellaceae</taxon>
        <taxon>Candidatus Borkfalkia</taxon>
    </lineage>
</organism>
<dbReference type="InterPro" id="IPR041183">
    <property type="entry name" value="Cyclophilin-like"/>
</dbReference>
<accession>A0A9D2A5X0</accession>
<name>A0A9D2A5X0_9FIRM</name>
<evidence type="ECO:0000313" key="4">
    <source>
        <dbReference type="Proteomes" id="UP000824132"/>
    </source>
</evidence>
<dbReference type="Pfam" id="PF18050">
    <property type="entry name" value="Cyclophil_like2"/>
    <property type="match status" value="1"/>
</dbReference>